<dbReference type="InterPro" id="IPR052703">
    <property type="entry name" value="Aromatic_CoA_ox/epox"/>
</dbReference>
<dbReference type="Proteomes" id="UP000530514">
    <property type="component" value="Unassembled WGS sequence"/>
</dbReference>
<dbReference type="InterPro" id="IPR009078">
    <property type="entry name" value="Ferritin-like_SF"/>
</dbReference>
<organism evidence="1 2">
    <name type="scientific">Thermoactinomyces daqus</name>
    <dbReference type="NCBI Taxonomy" id="1329516"/>
    <lineage>
        <taxon>Bacteria</taxon>
        <taxon>Bacillati</taxon>
        <taxon>Bacillota</taxon>
        <taxon>Bacilli</taxon>
        <taxon>Bacillales</taxon>
        <taxon>Thermoactinomycetaceae</taxon>
        <taxon>Thermoactinomyces</taxon>
    </lineage>
</organism>
<dbReference type="NCBIfam" id="TIGR02158">
    <property type="entry name" value="PA_CoA_Oxy3"/>
    <property type="match status" value="1"/>
</dbReference>
<dbReference type="GO" id="GO:0010124">
    <property type="term" value="P:phenylacetate catabolic process"/>
    <property type="evidence" value="ECO:0007669"/>
    <property type="project" value="InterPro"/>
</dbReference>
<dbReference type="SUPFAM" id="SSF47240">
    <property type="entry name" value="Ferritin-like"/>
    <property type="match status" value="1"/>
</dbReference>
<dbReference type="InterPro" id="IPR012347">
    <property type="entry name" value="Ferritin-like"/>
</dbReference>
<dbReference type="Pfam" id="PF05138">
    <property type="entry name" value="PaaA_PaaC"/>
    <property type="match status" value="1"/>
</dbReference>
<proteinExistence type="predicted"/>
<dbReference type="OrthoDB" id="9789947at2"/>
<dbReference type="InterPro" id="IPR007814">
    <property type="entry name" value="PaaA_PaaC"/>
</dbReference>
<evidence type="ECO:0000313" key="1">
    <source>
        <dbReference type="EMBL" id="MBA4543244.1"/>
    </source>
</evidence>
<evidence type="ECO:0000313" key="2">
    <source>
        <dbReference type="Proteomes" id="UP000530514"/>
    </source>
</evidence>
<dbReference type="InterPro" id="IPR011882">
    <property type="entry name" value="PaaC"/>
</dbReference>
<reference evidence="1 2" key="1">
    <citation type="submission" date="2020-07" db="EMBL/GenBank/DDBJ databases">
        <authorList>
            <person name="Feng H."/>
        </authorList>
    </citation>
    <scope>NUCLEOTIDE SEQUENCE [LARGE SCALE GENOMIC DNA]</scope>
    <source>
        <strain evidence="2">s-11</strain>
    </source>
</reference>
<accession>A0A7W1XAW9</accession>
<sequence length="262" mass="30298">MEQDTRITDGQKFETALKYWLACLADDELTLGHRDSEWLGLCPDIEGDVAFSSIAQDEVGHAVFYFDLLHQLGEGDPDRLAFSRDQHLRRNAILLERPNGDWAYSILRHYFYDLFDDLRLQSMESSSYAPLRQGTQKIRREEYYHLLHMKTLFSRLGSAGGQARERMEEALLKVWPDLGDLFDFGPYEKELLEFGIISLSGSEVRRRWEEQVRDALLSIGFEWPGEIPSSSRSGRRGEHSSDLQPLLDTLCEVYAIDSNARW</sequence>
<gene>
    <name evidence="1" type="primary">paaC</name>
    <name evidence="1" type="ORF">H1164_10085</name>
</gene>
<dbReference type="PANTHER" id="PTHR30458">
    <property type="entry name" value="PHENYLACETIC ACID DEGRADATION PROTEIN PAA"/>
    <property type="match status" value="1"/>
</dbReference>
<keyword evidence="2" id="KW-1185">Reference proteome</keyword>
<dbReference type="Gene3D" id="1.20.1260.10">
    <property type="match status" value="1"/>
</dbReference>
<protein>
    <submittedName>
        <fullName evidence="1">Phenylacetate-CoA oxygenase subunit PaaC</fullName>
    </submittedName>
</protein>
<name>A0A7W1XAW9_9BACL</name>
<dbReference type="GO" id="GO:0005829">
    <property type="term" value="C:cytosol"/>
    <property type="evidence" value="ECO:0007669"/>
    <property type="project" value="TreeGrafter"/>
</dbReference>
<dbReference type="AlphaFoldDB" id="A0A7W1XAW9"/>
<dbReference type="EMBL" id="JACEIP010000013">
    <property type="protein sequence ID" value="MBA4543244.1"/>
    <property type="molecule type" value="Genomic_DNA"/>
</dbReference>
<comment type="caution">
    <text evidence="1">The sequence shown here is derived from an EMBL/GenBank/DDBJ whole genome shotgun (WGS) entry which is preliminary data.</text>
</comment>
<dbReference type="PANTHER" id="PTHR30458:SF0">
    <property type="entry name" value="1,2-PHENYLACETYL-COA EPOXIDASE, SUBUNIT C"/>
    <property type="match status" value="1"/>
</dbReference>